<dbReference type="AlphaFoldDB" id="A0A1W0X7E8"/>
<keyword evidence="3" id="KW-1185">Reference proteome</keyword>
<organism evidence="2 3">
    <name type="scientific">Hypsibius exemplaris</name>
    <name type="common">Freshwater tardigrade</name>
    <dbReference type="NCBI Taxonomy" id="2072580"/>
    <lineage>
        <taxon>Eukaryota</taxon>
        <taxon>Metazoa</taxon>
        <taxon>Ecdysozoa</taxon>
        <taxon>Tardigrada</taxon>
        <taxon>Eutardigrada</taxon>
        <taxon>Parachela</taxon>
        <taxon>Hypsibioidea</taxon>
        <taxon>Hypsibiidae</taxon>
        <taxon>Hypsibius</taxon>
    </lineage>
</organism>
<feature type="compositionally biased region" description="Pro residues" evidence="1">
    <location>
        <begin position="89"/>
        <end position="99"/>
    </location>
</feature>
<protein>
    <submittedName>
        <fullName evidence="2">Uncharacterized protein</fullName>
    </submittedName>
</protein>
<gene>
    <name evidence="2" type="ORF">BV898_02545</name>
</gene>
<dbReference type="EMBL" id="MTYJ01000011">
    <property type="protein sequence ID" value="OQV23423.1"/>
    <property type="molecule type" value="Genomic_DNA"/>
</dbReference>
<name>A0A1W0X7E8_HYPEX</name>
<evidence type="ECO:0000313" key="3">
    <source>
        <dbReference type="Proteomes" id="UP000192578"/>
    </source>
</evidence>
<evidence type="ECO:0000256" key="1">
    <source>
        <dbReference type="SAM" id="MobiDB-lite"/>
    </source>
</evidence>
<reference evidence="3" key="1">
    <citation type="submission" date="2017-01" db="EMBL/GenBank/DDBJ databases">
        <title>Comparative genomics of anhydrobiosis in the tardigrade Hypsibius dujardini.</title>
        <authorList>
            <person name="Yoshida Y."/>
            <person name="Koutsovoulos G."/>
            <person name="Laetsch D."/>
            <person name="Stevens L."/>
            <person name="Kumar S."/>
            <person name="Horikawa D."/>
            <person name="Ishino K."/>
            <person name="Komine S."/>
            <person name="Tomita M."/>
            <person name="Blaxter M."/>
            <person name="Arakawa K."/>
        </authorList>
    </citation>
    <scope>NUCLEOTIDE SEQUENCE [LARGE SCALE GENOMIC DNA]</scope>
    <source>
        <strain evidence="3">Z151</strain>
    </source>
</reference>
<accession>A0A1W0X7E8</accession>
<evidence type="ECO:0000313" key="2">
    <source>
        <dbReference type="EMBL" id="OQV23423.1"/>
    </source>
</evidence>
<sequence length="141" mass="15076">MFNFIWSLLRTKTVPILVRDVPWNGRALSTSHLGATVRSVIVPTNLSSLQTSQMSFNAPMTPPNVFTWPPAGMPSEVCSAKAPKKGPQKGPPKRPPSPGPMKDHEPSPAGTPAKKPHSVPSKDGKSHKPKKGGDKKGGNKK</sequence>
<proteinExistence type="predicted"/>
<dbReference type="Proteomes" id="UP000192578">
    <property type="component" value="Unassembled WGS sequence"/>
</dbReference>
<feature type="region of interest" description="Disordered" evidence="1">
    <location>
        <begin position="63"/>
        <end position="141"/>
    </location>
</feature>
<comment type="caution">
    <text evidence="2">The sequence shown here is derived from an EMBL/GenBank/DDBJ whole genome shotgun (WGS) entry which is preliminary data.</text>
</comment>
<feature type="compositionally biased region" description="Basic and acidic residues" evidence="1">
    <location>
        <begin position="120"/>
        <end position="141"/>
    </location>
</feature>